<proteinExistence type="predicted"/>
<evidence type="ECO:0008006" key="4">
    <source>
        <dbReference type="Google" id="ProtNLM"/>
    </source>
</evidence>
<dbReference type="AlphaFoldDB" id="A0AAI9B9R5"/>
<evidence type="ECO:0000313" key="2">
    <source>
        <dbReference type="EMBL" id="EFI6954243.1"/>
    </source>
</evidence>
<reference evidence="2" key="1">
    <citation type="submission" date="2020-02" db="EMBL/GenBank/DDBJ databases">
        <authorList>
            <consortium name="GenomeTrakr network: Whole genome sequencing for foodborne pathogen traceback"/>
        </authorList>
    </citation>
    <scope>NUCLEOTIDE SEQUENCE</scope>
    <source>
        <strain evidence="2">CFSAN046653</strain>
    </source>
</reference>
<feature type="coiled-coil region" evidence="1">
    <location>
        <begin position="31"/>
        <end position="65"/>
    </location>
</feature>
<evidence type="ECO:0000256" key="1">
    <source>
        <dbReference type="SAM" id="Coils"/>
    </source>
</evidence>
<sequence length="227" mass="25615">MKVNKLLISVLAASTILMLSGCDYVEKTKVVDELTKQQEEQKARIDQLEKRLEQETKKTNTIEKQSISLINSTKLLAQVVKEIKHQQDTFVFTEFNPDQTKYFILNNGSVGIAGRVLSVEAIENGSVIHMSLANLLSVPVSNIGFHATWGGERPGDQKEYAKWQQLLFSTNMNSTLKLLPGQWQDINLTLKGVSPNNLKYLKLAINMQNINFDNLPPADNRQKKSKK</sequence>
<organism evidence="2 3">
    <name type="scientific">Escherichia coli</name>
    <dbReference type="NCBI Taxonomy" id="562"/>
    <lineage>
        <taxon>Bacteria</taxon>
        <taxon>Pseudomonadati</taxon>
        <taxon>Pseudomonadota</taxon>
        <taxon>Gammaproteobacteria</taxon>
        <taxon>Enterobacterales</taxon>
        <taxon>Enterobacteriaceae</taxon>
        <taxon>Escherichia</taxon>
    </lineage>
</organism>
<name>A0AAI9B9R5_ECOLX</name>
<keyword evidence="1" id="KW-0175">Coiled coil</keyword>
<dbReference type="EMBL" id="AASZRA010000024">
    <property type="protein sequence ID" value="EFI6954243.1"/>
    <property type="molecule type" value="Genomic_DNA"/>
</dbReference>
<dbReference type="RefSeq" id="WP_065227889.1">
    <property type="nucleotide sequence ID" value="NZ_CP015229.1"/>
</dbReference>
<dbReference type="InterPro" id="IPR037125">
    <property type="entry name" value="YajI-like_sf"/>
</dbReference>
<dbReference type="Proteomes" id="UP000775646">
    <property type="component" value="Unassembled WGS sequence"/>
</dbReference>
<comment type="caution">
    <text evidence="2">The sequence shown here is derived from an EMBL/GenBank/DDBJ whole genome shotgun (WGS) entry which is preliminary data.</text>
</comment>
<gene>
    <name evidence="2" type="ORF">BCB93_003921</name>
</gene>
<protein>
    <recommendedName>
        <fullName evidence="4">DUF3251 domain-containing protein</fullName>
    </recommendedName>
</protein>
<accession>A0AAI9B9R5</accession>
<dbReference type="PROSITE" id="PS51257">
    <property type="entry name" value="PROKAR_LIPOPROTEIN"/>
    <property type="match status" value="1"/>
</dbReference>
<dbReference type="Gene3D" id="2.60.40.1620">
    <property type="entry name" value="Lipoprotein YajI-like"/>
    <property type="match status" value="1"/>
</dbReference>
<evidence type="ECO:0000313" key="3">
    <source>
        <dbReference type="Proteomes" id="UP000775646"/>
    </source>
</evidence>